<dbReference type="InterPro" id="IPR019577">
    <property type="entry name" value="SPARC/Testican_Ca-bd-dom"/>
</dbReference>
<evidence type="ECO:0000256" key="1">
    <source>
        <dbReference type="ARBA" id="ARBA00004613"/>
    </source>
</evidence>
<keyword evidence="14" id="KW-1185">Reference proteome</keyword>
<keyword evidence="3 10" id="KW-0732">Signal</keyword>
<feature type="domain" description="Thyroglobulin type-1" evidence="11">
    <location>
        <begin position="115"/>
        <end position="181"/>
    </location>
</feature>
<dbReference type="Pfam" id="PF10591">
    <property type="entry name" value="SPARC_Ca_bdg"/>
    <property type="match status" value="2"/>
</dbReference>
<evidence type="ECO:0000256" key="2">
    <source>
        <dbReference type="ARBA" id="ARBA00022525"/>
    </source>
</evidence>
<evidence type="ECO:0000256" key="9">
    <source>
        <dbReference type="SAM" id="MobiDB-lite"/>
    </source>
</evidence>
<feature type="region of interest" description="Disordered" evidence="9">
    <location>
        <begin position="172"/>
        <end position="219"/>
    </location>
</feature>
<evidence type="ECO:0000256" key="8">
    <source>
        <dbReference type="PROSITE-ProRule" id="PRU00500"/>
    </source>
</evidence>
<keyword evidence="2" id="KW-0964">Secreted</keyword>
<dbReference type="Pfam" id="PF07648">
    <property type="entry name" value="Kazal_2"/>
    <property type="match status" value="1"/>
</dbReference>
<feature type="domain" description="Thyroglobulin type-1" evidence="11">
    <location>
        <begin position="390"/>
        <end position="458"/>
    </location>
</feature>
<name>A0A6J8A2P3_MYTCO</name>
<accession>A0A6J8A2P3</accession>
<dbReference type="SUPFAM" id="SSF47473">
    <property type="entry name" value="EF-hand"/>
    <property type="match status" value="2"/>
</dbReference>
<dbReference type="CDD" id="cd00191">
    <property type="entry name" value="TY"/>
    <property type="match status" value="2"/>
</dbReference>
<evidence type="ECO:0008006" key="15">
    <source>
        <dbReference type="Google" id="ProtNLM"/>
    </source>
</evidence>
<feature type="region of interest" description="Disordered" evidence="9">
    <location>
        <begin position="580"/>
        <end position="601"/>
    </location>
</feature>
<evidence type="ECO:0000256" key="4">
    <source>
        <dbReference type="ARBA" id="ARBA00022737"/>
    </source>
</evidence>
<dbReference type="InterPro" id="IPR011992">
    <property type="entry name" value="EF-hand-dom_pair"/>
</dbReference>
<dbReference type="InterPro" id="IPR036058">
    <property type="entry name" value="Kazal_dom_sf"/>
</dbReference>
<dbReference type="SMART" id="SM00280">
    <property type="entry name" value="KAZAL"/>
    <property type="match status" value="1"/>
</dbReference>
<keyword evidence="7" id="KW-0325">Glycoprotein</keyword>
<dbReference type="SUPFAM" id="SSF100895">
    <property type="entry name" value="Kazal-type serine protease inhibitors"/>
    <property type="match status" value="1"/>
</dbReference>
<dbReference type="InterPro" id="IPR018247">
    <property type="entry name" value="EF_Hand_1_Ca_BS"/>
</dbReference>
<feature type="region of interest" description="Disordered" evidence="9">
    <location>
        <begin position="105"/>
        <end position="126"/>
    </location>
</feature>
<evidence type="ECO:0000256" key="7">
    <source>
        <dbReference type="ARBA" id="ARBA00023180"/>
    </source>
</evidence>
<dbReference type="EMBL" id="CACVKT020000540">
    <property type="protein sequence ID" value="CAC5359980.1"/>
    <property type="molecule type" value="Genomic_DNA"/>
</dbReference>
<dbReference type="Gene3D" id="4.10.800.10">
    <property type="entry name" value="Thyroglobulin type-1"/>
    <property type="match status" value="2"/>
</dbReference>
<dbReference type="PROSITE" id="PS00484">
    <property type="entry name" value="THYROGLOBULIN_1_1"/>
    <property type="match status" value="2"/>
</dbReference>
<evidence type="ECO:0000256" key="5">
    <source>
        <dbReference type="ARBA" id="ARBA00022837"/>
    </source>
</evidence>
<dbReference type="CDD" id="cd16234">
    <property type="entry name" value="EFh_SPARC_SMOC"/>
    <property type="match status" value="1"/>
</dbReference>
<evidence type="ECO:0000259" key="12">
    <source>
        <dbReference type="PROSITE" id="PS51465"/>
    </source>
</evidence>
<dbReference type="PROSITE" id="PS00018">
    <property type="entry name" value="EF_HAND_1"/>
    <property type="match status" value="2"/>
</dbReference>
<feature type="signal peptide" evidence="10">
    <location>
        <begin position="1"/>
        <end position="20"/>
    </location>
</feature>
<feature type="compositionally biased region" description="Basic and acidic residues" evidence="9">
    <location>
        <begin position="335"/>
        <end position="357"/>
    </location>
</feature>
<evidence type="ECO:0000256" key="6">
    <source>
        <dbReference type="ARBA" id="ARBA00023157"/>
    </source>
</evidence>
<dbReference type="PANTHER" id="PTHR12352:SF30">
    <property type="entry name" value="FI05255P"/>
    <property type="match status" value="1"/>
</dbReference>
<feature type="disulfide bond" evidence="8">
    <location>
        <begin position="428"/>
        <end position="435"/>
    </location>
</feature>
<dbReference type="PROSITE" id="PS51162">
    <property type="entry name" value="THYROGLOBULIN_1_2"/>
    <property type="match status" value="2"/>
</dbReference>
<keyword evidence="6 8" id="KW-1015">Disulfide bond</keyword>
<dbReference type="Gene3D" id="3.30.60.30">
    <property type="match status" value="1"/>
</dbReference>
<evidence type="ECO:0000259" key="11">
    <source>
        <dbReference type="PROSITE" id="PS51162"/>
    </source>
</evidence>
<dbReference type="FunFam" id="4.10.800.10:FF:000004">
    <property type="entry name" value="SPARC-related modular calcium-binding protein 1"/>
    <property type="match status" value="2"/>
</dbReference>
<feature type="disulfide bond" evidence="8">
    <location>
        <begin position="152"/>
        <end position="159"/>
    </location>
</feature>
<organism evidence="13 14">
    <name type="scientific">Mytilus coruscus</name>
    <name type="common">Sea mussel</name>
    <dbReference type="NCBI Taxonomy" id="42192"/>
    <lineage>
        <taxon>Eukaryota</taxon>
        <taxon>Metazoa</taxon>
        <taxon>Spiralia</taxon>
        <taxon>Lophotrochozoa</taxon>
        <taxon>Mollusca</taxon>
        <taxon>Bivalvia</taxon>
        <taxon>Autobranchia</taxon>
        <taxon>Pteriomorphia</taxon>
        <taxon>Mytilida</taxon>
        <taxon>Mytiloidea</taxon>
        <taxon>Mytilidae</taxon>
        <taxon>Mytilinae</taxon>
        <taxon>Mytilus</taxon>
    </lineage>
</organism>
<dbReference type="CDD" id="cd00104">
    <property type="entry name" value="KAZAL_FS"/>
    <property type="match status" value="1"/>
</dbReference>
<dbReference type="AlphaFoldDB" id="A0A6J8A2P3"/>
<dbReference type="OrthoDB" id="5986054at2759"/>
<feature type="disulfide bond" evidence="8">
    <location>
        <begin position="161"/>
        <end position="181"/>
    </location>
</feature>
<feature type="chain" id="PRO_5027097417" description="SPARC-related modular calcium-binding protein 1" evidence="10">
    <location>
        <begin position="21"/>
        <end position="601"/>
    </location>
</feature>
<evidence type="ECO:0000313" key="13">
    <source>
        <dbReference type="EMBL" id="CAC5359980.1"/>
    </source>
</evidence>
<dbReference type="Proteomes" id="UP000507470">
    <property type="component" value="Unassembled WGS sequence"/>
</dbReference>
<sequence>MNLSIWTLSWIFILFYCVRAELSIAEIQATGRVLFRALRDSDCKIKCSNKQRRPVCGSDGITYASKCDLTKAKRCEKRQVSIQKKGKCSEVMVLLFCLLTTNAKTDKGDKRSKSSTKCQQERTEAQKIARRPTAGIFIPECKKDGSYVDVQCHAATNYCWCVTKEGKPISGTSLQGKKPSCKGTSLQGKKPSCKGKSRTKKSSRNKDRSRKKKACRKSDRAEFNKNLMQTFIKEYERAKSLTTGSKTEDSLNNSDNSREKRVAEWKFSELDRNKDNKLRRKEVRSLKKMVKKVIKPRACAKTFISYCDYDQNKRIEKGEWTSCLGVDLNGNKGRTRQETKDNARPKPREPPQIEESKTSLIDLSRKPWPPKGLIPHQPSNTPPPDTDDKTRSCIEEREAALIQNRQDPTGGTFIPSCTNTGLWAQAQCHNSSGYCWCVQESTGDPIRGTSALKQLPKCNEIKIEREMKGCPFSKKRRFIANLLQYIIKQMNESNPLNVLKVGGVNTTPDGAVEWKFRKLDSNSNLVLERKELKTLRKQIPQTKDTRRCRRNFIRYCDENKDRKVSKKEWIGCMDTSGSTGLITEDPRRRGPNPFSNILRQS</sequence>
<dbReference type="PANTHER" id="PTHR12352">
    <property type="entry name" value="SECRETED MODULAR CALCIUM-BINDING PROTEIN"/>
    <property type="match status" value="1"/>
</dbReference>
<dbReference type="PROSITE" id="PS51465">
    <property type="entry name" value="KAZAL_2"/>
    <property type="match status" value="1"/>
</dbReference>
<dbReference type="GO" id="GO:0005615">
    <property type="term" value="C:extracellular space"/>
    <property type="evidence" value="ECO:0007669"/>
    <property type="project" value="TreeGrafter"/>
</dbReference>
<gene>
    <name evidence="13" type="ORF">MCOR_2622</name>
</gene>
<protein>
    <recommendedName>
        <fullName evidence="15">SPARC-related modular calcium-binding protein 1</fullName>
    </recommendedName>
</protein>
<dbReference type="InterPro" id="IPR002350">
    <property type="entry name" value="Kazal_dom"/>
</dbReference>
<dbReference type="GO" id="GO:0005509">
    <property type="term" value="F:calcium ion binding"/>
    <property type="evidence" value="ECO:0007669"/>
    <property type="project" value="InterPro"/>
</dbReference>
<dbReference type="Pfam" id="PF00086">
    <property type="entry name" value="Thyroglobulin_1"/>
    <property type="match status" value="2"/>
</dbReference>
<evidence type="ECO:0000313" key="14">
    <source>
        <dbReference type="Proteomes" id="UP000507470"/>
    </source>
</evidence>
<dbReference type="Gene3D" id="1.10.238.10">
    <property type="entry name" value="EF-hand"/>
    <property type="match status" value="2"/>
</dbReference>
<dbReference type="SMART" id="SM00211">
    <property type="entry name" value="TY"/>
    <property type="match status" value="2"/>
</dbReference>
<dbReference type="InterPro" id="IPR051950">
    <property type="entry name" value="Dev_reg/Prot_inhib"/>
</dbReference>
<dbReference type="InterPro" id="IPR000716">
    <property type="entry name" value="Thyroglobulin_1"/>
</dbReference>
<proteinExistence type="predicted"/>
<dbReference type="SUPFAM" id="SSF57610">
    <property type="entry name" value="Thyroglobulin type-1 domain"/>
    <property type="match status" value="2"/>
</dbReference>
<evidence type="ECO:0000256" key="3">
    <source>
        <dbReference type="ARBA" id="ARBA00022729"/>
    </source>
</evidence>
<dbReference type="InterPro" id="IPR036857">
    <property type="entry name" value="Thyroglobulin_1_sf"/>
</dbReference>
<keyword evidence="5" id="KW-0106">Calcium</keyword>
<reference evidence="13 14" key="1">
    <citation type="submission" date="2020-06" db="EMBL/GenBank/DDBJ databases">
        <authorList>
            <person name="Li R."/>
            <person name="Bekaert M."/>
        </authorList>
    </citation>
    <scope>NUCLEOTIDE SEQUENCE [LARGE SCALE GENOMIC DNA]</scope>
    <source>
        <strain evidence="14">wild</strain>
    </source>
</reference>
<comment type="caution">
    <text evidence="8">Lacks conserved residue(s) required for the propagation of feature annotation.</text>
</comment>
<comment type="subcellular location">
    <subcellularLocation>
        <location evidence="1">Secreted</location>
    </subcellularLocation>
</comment>
<feature type="domain" description="Kazal-like" evidence="12">
    <location>
        <begin position="37"/>
        <end position="90"/>
    </location>
</feature>
<keyword evidence="4" id="KW-0677">Repeat</keyword>
<feature type="compositionally biased region" description="Basic residues" evidence="9">
    <location>
        <begin position="191"/>
        <end position="215"/>
    </location>
</feature>
<evidence type="ECO:0000256" key="10">
    <source>
        <dbReference type="SAM" id="SignalP"/>
    </source>
</evidence>
<feature type="region of interest" description="Disordered" evidence="9">
    <location>
        <begin position="326"/>
        <end position="390"/>
    </location>
</feature>